<accession>C1F305</accession>
<dbReference type="PANTHER" id="PTHR30572">
    <property type="entry name" value="MEMBRANE COMPONENT OF TRANSPORTER-RELATED"/>
    <property type="match status" value="1"/>
</dbReference>
<evidence type="ECO:0000256" key="6">
    <source>
        <dbReference type="ARBA" id="ARBA00038076"/>
    </source>
</evidence>
<evidence type="ECO:0000313" key="10">
    <source>
        <dbReference type="EMBL" id="ACO32056.1"/>
    </source>
</evidence>
<evidence type="ECO:0000259" key="8">
    <source>
        <dbReference type="Pfam" id="PF02687"/>
    </source>
</evidence>
<evidence type="ECO:0000256" key="4">
    <source>
        <dbReference type="ARBA" id="ARBA00022989"/>
    </source>
</evidence>
<dbReference type="EMBL" id="CP001472">
    <property type="protein sequence ID" value="ACO32056.1"/>
    <property type="molecule type" value="Genomic_DNA"/>
</dbReference>
<dbReference type="InParanoid" id="C1F305"/>
<proteinExistence type="inferred from homology"/>
<keyword evidence="11" id="KW-1185">Reference proteome</keyword>
<feature type="transmembrane region" description="Helical" evidence="7">
    <location>
        <begin position="382"/>
        <end position="401"/>
    </location>
</feature>
<gene>
    <name evidence="10" type="ordered locus">ACP_0907</name>
</gene>
<dbReference type="PANTHER" id="PTHR30572:SF4">
    <property type="entry name" value="ABC TRANSPORTER PERMEASE YTRF"/>
    <property type="match status" value="1"/>
</dbReference>
<reference evidence="10 11" key="1">
    <citation type="journal article" date="2009" name="Appl. Environ. Microbiol.">
        <title>Three genomes from the phylum Acidobacteria provide insight into the lifestyles of these microorganisms in soils.</title>
        <authorList>
            <person name="Ward N.L."/>
            <person name="Challacombe J.F."/>
            <person name="Janssen P.H."/>
            <person name="Henrissat B."/>
            <person name="Coutinho P.M."/>
            <person name="Wu M."/>
            <person name="Xie G."/>
            <person name="Haft D.H."/>
            <person name="Sait M."/>
            <person name="Badger J."/>
            <person name="Barabote R.D."/>
            <person name="Bradley B."/>
            <person name="Brettin T.S."/>
            <person name="Brinkac L.M."/>
            <person name="Bruce D."/>
            <person name="Creasy T."/>
            <person name="Daugherty S.C."/>
            <person name="Davidsen T.M."/>
            <person name="DeBoy R.T."/>
            <person name="Detter J.C."/>
            <person name="Dodson R.J."/>
            <person name="Durkin A.S."/>
            <person name="Ganapathy A."/>
            <person name="Gwinn-Giglio M."/>
            <person name="Han C.S."/>
            <person name="Khouri H."/>
            <person name="Kiss H."/>
            <person name="Kothari S.P."/>
            <person name="Madupu R."/>
            <person name="Nelson K.E."/>
            <person name="Nelson W.C."/>
            <person name="Paulsen I."/>
            <person name="Penn K."/>
            <person name="Ren Q."/>
            <person name="Rosovitz M.J."/>
            <person name="Selengut J.D."/>
            <person name="Shrivastava S."/>
            <person name="Sullivan S.A."/>
            <person name="Tapia R."/>
            <person name="Thompson L.S."/>
            <person name="Watkins K.L."/>
            <person name="Yang Q."/>
            <person name="Yu C."/>
            <person name="Zafar N."/>
            <person name="Zhou L."/>
            <person name="Kuske C.R."/>
        </authorList>
    </citation>
    <scope>NUCLEOTIDE SEQUENCE [LARGE SCALE GENOMIC DNA]</scope>
    <source>
        <strain evidence="11">ATCC 51196 / DSM 11244 / BCRC 80197 / JCM 7670 / NBRC 15755 / NCIMB 13165 / 161</strain>
    </source>
</reference>
<dbReference type="eggNOG" id="COG0577">
    <property type="taxonomic scope" value="Bacteria"/>
</dbReference>
<dbReference type="GO" id="GO:0005886">
    <property type="term" value="C:plasma membrane"/>
    <property type="evidence" value="ECO:0007669"/>
    <property type="project" value="UniProtKB-SubCell"/>
</dbReference>
<feature type="transmembrane region" description="Helical" evidence="7">
    <location>
        <begin position="289"/>
        <end position="313"/>
    </location>
</feature>
<dbReference type="InterPro" id="IPR050250">
    <property type="entry name" value="Macrolide_Exporter_MacB"/>
</dbReference>
<dbReference type="STRING" id="240015.ACP_0907"/>
<feature type="domain" description="ABC3 transporter permease C-terminal" evidence="8">
    <location>
        <begin position="293"/>
        <end position="411"/>
    </location>
</feature>
<feature type="transmembrane region" description="Helical" evidence="7">
    <location>
        <begin position="23"/>
        <end position="43"/>
    </location>
</feature>
<feature type="domain" description="MacB-like periplasmic core" evidence="9">
    <location>
        <begin position="22"/>
        <end position="236"/>
    </location>
</feature>
<keyword evidence="4 7" id="KW-1133">Transmembrane helix</keyword>
<dbReference type="AlphaFoldDB" id="C1F305"/>
<dbReference type="RefSeq" id="WP_015896072.1">
    <property type="nucleotide sequence ID" value="NC_012483.1"/>
</dbReference>
<name>C1F305_ACIC5</name>
<evidence type="ECO:0000259" key="9">
    <source>
        <dbReference type="Pfam" id="PF12704"/>
    </source>
</evidence>
<sequence length="418" mass="45220">MQSFGDIFGQVFRAIWANKLRSFLTMFGIAWGVGSMLLLIGVGEGFRVGQRQQLSRFGSDVIMMWGGNVPAVPSQHVGMRPYYLTLRDEQAIVTQAPDVRDATAFLERGNLQEQSLYETITGTVDGVQINYPKVRNLPIAEGRFLSPSDELNRNNVAVLGQKSAIKLFPGHPALGSWVTLGGTRFLVIGVAQKIGHGDNNNLNQQVYIPLSVMRNKFPLKGDNIPTDAVTTIQYQPRSHAVHLAALAEVHTIIARRHGFDPNAPQAFNEWDTIQTVQMVDKIFDAMDTFLGGVGLVTLALGAVGIVNIMLVSVTERTREIGLRKAIGATSRSILMQFFLEGITLTGVSGLIGIGGATGFMWLLQKAIGQGVQGFAPPHVVPWTAALAFGSLTVCGVLSGIYPASRAAALEPVEALRKE</sequence>
<dbReference type="InterPro" id="IPR025857">
    <property type="entry name" value="MacB_PCD"/>
</dbReference>
<keyword evidence="10" id="KW-0449">Lipoprotein</keyword>
<evidence type="ECO:0000256" key="3">
    <source>
        <dbReference type="ARBA" id="ARBA00022692"/>
    </source>
</evidence>
<keyword evidence="5 7" id="KW-0472">Membrane</keyword>
<evidence type="ECO:0000313" key="11">
    <source>
        <dbReference type="Proteomes" id="UP000002207"/>
    </source>
</evidence>
<dbReference type="GO" id="GO:0022857">
    <property type="term" value="F:transmembrane transporter activity"/>
    <property type="evidence" value="ECO:0007669"/>
    <property type="project" value="TreeGrafter"/>
</dbReference>
<evidence type="ECO:0000256" key="7">
    <source>
        <dbReference type="SAM" id="Phobius"/>
    </source>
</evidence>
<comment type="subcellular location">
    <subcellularLocation>
        <location evidence="1">Cell membrane</location>
        <topology evidence="1">Multi-pass membrane protein</topology>
    </subcellularLocation>
</comment>
<feature type="transmembrane region" description="Helical" evidence="7">
    <location>
        <begin position="334"/>
        <end position="362"/>
    </location>
</feature>
<dbReference type="HOGENOM" id="CLU_000604_8_0_0"/>
<organism evidence="10 11">
    <name type="scientific">Acidobacterium capsulatum (strain ATCC 51196 / DSM 11244 / BCRC 80197 / JCM 7670 / NBRC 15755 / NCIMB 13165 / 161)</name>
    <dbReference type="NCBI Taxonomy" id="240015"/>
    <lineage>
        <taxon>Bacteria</taxon>
        <taxon>Pseudomonadati</taxon>
        <taxon>Acidobacteriota</taxon>
        <taxon>Terriglobia</taxon>
        <taxon>Terriglobales</taxon>
        <taxon>Acidobacteriaceae</taxon>
        <taxon>Acidobacterium</taxon>
    </lineage>
</organism>
<dbReference type="OrthoDB" id="9770036at2"/>
<dbReference type="Pfam" id="PF02687">
    <property type="entry name" value="FtsX"/>
    <property type="match status" value="1"/>
</dbReference>
<evidence type="ECO:0000256" key="2">
    <source>
        <dbReference type="ARBA" id="ARBA00022475"/>
    </source>
</evidence>
<comment type="similarity">
    <text evidence="6">Belongs to the ABC-4 integral membrane protein family.</text>
</comment>
<protein>
    <submittedName>
        <fullName evidence="10">ABC-type transport system, involved in lipoprotein release, permease components</fullName>
    </submittedName>
</protein>
<dbReference type="Proteomes" id="UP000002207">
    <property type="component" value="Chromosome"/>
</dbReference>
<dbReference type="Pfam" id="PF12704">
    <property type="entry name" value="MacB_PCD"/>
    <property type="match status" value="1"/>
</dbReference>
<keyword evidence="2" id="KW-1003">Cell membrane</keyword>
<evidence type="ECO:0000256" key="1">
    <source>
        <dbReference type="ARBA" id="ARBA00004651"/>
    </source>
</evidence>
<dbReference type="InterPro" id="IPR003838">
    <property type="entry name" value="ABC3_permease_C"/>
</dbReference>
<evidence type="ECO:0000256" key="5">
    <source>
        <dbReference type="ARBA" id="ARBA00023136"/>
    </source>
</evidence>
<dbReference type="KEGG" id="aca:ACP_0907"/>
<keyword evidence="3 7" id="KW-0812">Transmembrane</keyword>